<dbReference type="Gene3D" id="1.20.5.170">
    <property type="match status" value="4"/>
</dbReference>
<evidence type="ECO:0000256" key="3">
    <source>
        <dbReference type="ARBA" id="ARBA00005848"/>
    </source>
</evidence>
<evidence type="ECO:0000256" key="7">
    <source>
        <dbReference type="ARBA" id="ARBA00022729"/>
    </source>
</evidence>
<evidence type="ECO:0000256" key="10">
    <source>
        <dbReference type="ARBA" id="ARBA00023237"/>
    </source>
</evidence>
<evidence type="ECO:0000256" key="2">
    <source>
        <dbReference type="ARBA" id="ARBA00004442"/>
    </source>
</evidence>
<evidence type="ECO:0000256" key="1">
    <source>
        <dbReference type="ARBA" id="ARBA00004241"/>
    </source>
</evidence>
<dbReference type="Pfam" id="PF05658">
    <property type="entry name" value="YadA_head"/>
    <property type="match status" value="2"/>
</dbReference>
<feature type="domain" description="Trimeric autotransporter adhesin YadA-like stalk" evidence="13">
    <location>
        <begin position="7"/>
        <end position="39"/>
    </location>
</feature>
<dbReference type="InterPro" id="IPR008640">
    <property type="entry name" value="Adhesin_Head_dom"/>
</dbReference>
<evidence type="ECO:0000256" key="4">
    <source>
        <dbReference type="ARBA" id="ARBA00022448"/>
    </source>
</evidence>
<dbReference type="Pfam" id="PF03895">
    <property type="entry name" value="YadA_anchor"/>
    <property type="match status" value="1"/>
</dbReference>
<dbReference type="Gene3D" id="3.30.1300.30">
    <property type="entry name" value="GSPII I/J protein-like"/>
    <property type="match status" value="1"/>
</dbReference>
<dbReference type="SUPFAM" id="SSF101967">
    <property type="entry name" value="Adhesin YadA, collagen-binding domain"/>
    <property type="match status" value="3"/>
</dbReference>
<dbReference type="STRING" id="1777140.AWB79_07187"/>
<dbReference type="GO" id="GO:0009279">
    <property type="term" value="C:cell outer membrane"/>
    <property type="evidence" value="ECO:0007669"/>
    <property type="project" value="UniProtKB-SubCell"/>
</dbReference>
<name>A0A158DKE3_9BURK</name>
<sequence>MSSPMKAAALNGSSTDAVNGSQLYTTNQNLTALSDSAVKYDSSNHDLISLGNTGTPVQVTNVKAAALNDSSTDAVNGAQLYAVQQSMAGLASDAVMYDSAKHDVVTFGKPGTPVQLTNVKAGALTATSSDAVNGAQLYATNQAVAKNTTDISNLSTTVNNWTNDVETGQVGLVRQDLTTRNLTIGAATDGASINVAGTSGSRVVTGVANGAVNATSTDAINGSQLYAASAATAAALGGGAGVDANGVVTAPAYTVGGTTVNNVGAAIENLDGRVTKNTSDIATLQGGLADVTAVANNAVAYDSTDHKKVTLGGEAAAGGSAPAPVQLTNVKNAELSATSTDAVNGGQLFATNTKLDKYAGIVDGYQQAGVGYVAVNSSSAPRPVASGTDAIAIGAGTVAAGNNSIALGANASAKGNNAIALGSNSVADQDNTVSVGSAGNERRVTNVAPGTGGTDAVNMNQMNAMRNDFGSSMTSLQRSSFAGVAAAMAMPLFTPREPGHTVVSASVGTYKGYSALGLGVTYRARNGGLLVNGALAVTPYGDTGARASVAYDF</sequence>
<feature type="domain" description="Trimeric autotransporter adhesin YadA-like stalk" evidence="13">
    <location>
        <begin position="115"/>
        <end position="159"/>
    </location>
</feature>
<protein>
    <submittedName>
        <fullName evidence="14">Hemagglutinin</fullName>
    </submittedName>
</protein>
<keyword evidence="6" id="KW-0812">Transmembrane</keyword>
<dbReference type="SUPFAM" id="SSF54523">
    <property type="entry name" value="Pili subunits"/>
    <property type="match status" value="1"/>
</dbReference>
<dbReference type="AlphaFoldDB" id="A0A158DKE3"/>
<feature type="domain" description="Trimeric autotransporter adhesin YadA-like stalk" evidence="13">
    <location>
        <begin position="326"/>
        <end position="363"/>
    </location>
</feature>
<evidence type="ECO:0000256" key="8">
    <source>
        <dbReference type="ARBA" id="ARBA00022927"/>
    </source>
</evidence>
<evidence type="ECO:0000256" key="9">
    <source>
        <dbReference type="ARBA" id="ARBA00023136"/>
    </source>
</evidence>
<dbReference type="Pfam" id="PF05662">
    <property type="entry name" value="YadA_stalk"/>
    <property type="match status" value="6"/>
</dbReference>
<dbReference type="GO" id="GO:0015031">
    <property type="term" value="P:protein transport"/>
    <property type="evidence" value="ECO:0007669"/>
    <property type="project" value="UniProtKB-KW"/>
</dbReference>
<dbReference type="GO" id="GO:0009986">
    <property type="term" value="C:cell surface"/>
    <property type="evidence" value="ECO:0007669"/>
    <property type="project" value="UniProtKB-SubCell"/>
</dbReference>
<dbReference type="RefSeq" id="WP_232471125.1">
    <property type="nucleotide sequence ID" value="NZ_FCOA02000048.1"/>
</dbReference>
<evidence type="ECO:0000259" key="12">
    <source>
        <dbReference type="Pfam" id="PF05658"/>
    </source>
</evidence>
<dbReference type="InterPro" id="IPR005594">
    <property type="entry name" value="YadA_C"/>
</dbReference>
<comment type="similarity">
    <text evidence="3">Belongs to the autotransporter-2 (AT-2) (TC 1.B.40) family.</text>
</comment>
<feature type="domain" description="Trimeric autotransporter adhesin YadA-like head" evidence="12">
    <location>
        <begin position="385"/>
        <end position="411"/>
    </location>
</feature>
<evidence type="ECO:0000259" key="13">
    <source>
        <dbReference type="Pfam" id="PF05662"/>
    </source>
</evidence>
<keyword evidence="10" id="KW-0998">Cell outer membrane</keyword>
<dbReference type="Gene3D" id="6.10.250.2040">
    <property type="match status" value="1"/>
</dbReference>
<evidence type="ECO:0000313" key="14">
    <source>
        <dbReference type="EMBL" id="SAK95102.1"/>
    </source>
</evidence>
<feature type="domain" description="Trimeric autotransporter adhesin YadA-like head" evidence="12">
    <location>
        <begin position="413"/>
        <end position="437"/>
    </location>
</feature>
<evidence type="ECO:0000256" key="5">
    <source>
        <dbReference type="ARBA" id="ARBA00022452"/>
    </source>
</evidence>
<comment type="caution">
    <text evidence="14">The sequence shown here is derived from an EMBL/GenBank/DDBJ whole genome shotgun (WGS) entry which is preliminary data.</text>
</comment>
<dbReference type="InterPro" id="IPR008635">
    <property type="entry name" value="Coiled_stalk_dom"/>
</dbReference>
<evidence type="ECO:0000313" key="15">
    <source>
        <dbReference type="Proteomes" id="UP000054851"/>
    </source>
</evidence>
<dbReference type="InterPro" id="IPR011049">
    <property type="entry name" value="Serralysin-like_metalloprot_C"/>
</dbReference>
<gene>
    <name evidence="14" type="ORF">AWB79_07187</name>
</gene>
<feature type="domain" description="Trimeric autotransporter adhesin YadA-like C-terminal membrane anchor" evidence="11">
    <location>
        <begin position="494"/>
        <end position="553"/>
    </location>
</feature>
<evidence type="ECO:0000259" key="11">
    <source>
        <dbReference type="Pfam" id="PF03895"/>
    </source>
</evidence>
<dbReference type="Proteomes" id="UP000054851">
    <property type="component" value="Unassembled WGS sequence"/>
</dbReference>
<dbReference type="InterPro" id="IPR045584">
    <property type="entry name" value="Pilin-like"/>
</dbReference>
<proteinExistence type="inferred from homology"/>
<evidence type="ECO:0000256" key="6">
    <source>
        <dbReference type="ARBA" id="ARBA00022692"/>
    </source>
</evidence>
<reference evidence="14" key="1">
    <citation type="submission" date="2016-01" db="EMBL/GenBank/DDBJ databases">
        <authorList>
            <person name="Peeters C."/>
        </authorList>
    </citation>
    <scope>NUCLEOTIDE SEQUENCE</scope>
    <source>
        <strain evidence="14">LMG 29322</strain>
    </source>
</reference>
<keyword evidence="7" id="KW-0732">Signal</keyword>
<organism evidence="14 15">
    <name type="scientific">Caballeronia hypogeia</name>
    <dbReference type="NCBI Taxonomy" id="1777140"/>
    <lineage>
        <taxon>Bacteria</taxon>
        <taxon>Pseudomonadati</taxon>
        <taxon>Pseudomonadota</taxon>
        <taxon>Betaproteobacteria</taxon>
        <taxon>Burkholderiales</taxon>
        <taxon>Burkholderiaceae</taxon>
        <taxon>Caballeronia</taxon>
    </lineage>
</organism>
<accession>A0A158DKE3</accession>
<keyword evidence="5" id="KW-1134">Transmembrane beta strand</keyword>
<comment type="subcellular location">
    <subcellularLocation>
        <location evidence="2">Cell outer membrane</location>
    </subcellularLocation>
    <subcellularLocation>
        <location evidence="1">Cell surface</location>
    </subcellularLocation>
</comment>
<dbReference type="EMBL" id="FCOA02000048">
    <property type="protein sequence ID" value="SAK95102.1"/>
    <property type="molecule type" value="Genomic_DNA"/>
</dbReference>
<keyword evidence="8" id="KW-0653">Protein transport</keyword>
<keyword evidence="9" id="KW-0472">Membrane</keyword>
<keyword evidence="15" id="KW-1185">Reference proteome</keyword>
<dbReference type="Gene3D" id="2.150.10.10">
    <property type="entry name" value="Serralysin-like metalloprotease, C-terminal"/>
    <property type="match status" value="1"/>
</dbReference>
<feature type="domain" description="Trimeric autotransporter adhesin YadA-like stalk" evidence="13">
    <location>
        <begin position="58"/>
        <end position="92"/>
    </location>
</feature>
<feature type="domain" description="Trimeric autotransporter adhesin YadA-like stalk" evidence="13">
    <location>
        <begin position="443"/>
        <end position="475"/>
    </location>
</feature>
<feature type="domain" description="Trimeric autotransporter adhesin YadA-like stalk" evidence="13">
    <location>
        <begin position="204"/>
        <end position="245"/>
    </location>
</feature>
<keyword evidence="4" id="KW-0813">Transport</keyword>